<evidence type="ECO:0000256" key="5">
    <source>
        <dbReference type="ARBA" id="ARBA00023136"/>
    </source>
</evidence>
<evidence type="ECO:0000256" key="6">
    <source>
        <dbReference type="SAM" id="Phobius"/>
    </source>
</evidence>
<dbReference type="Pfam" id="PF01810">
    <property type="entry name" value="LysE"/>
    <property type="match status" value="1"/>
</dbReference>
<protein>
    <submittedName>
        <fullName evidence="7">Threonine/homoserine/homoserine lactone efflux protein</fullName>
    </submittedName>
</protein>
<proteinExistence type="predicted"/>
<keyword evidence="5 6" id="KW-0472">Membrane</keyword>
<dbReference type="GO" id="GO:0015171">
    <property type="term" value="F:amino acid transmembrane transporter activity"/>
    <property type="evidence" value="ECO:0007669"/>
    <property type="project" value="TreeGrafter"/>
</dbReference>
<feature type="transmembrane region" description="Helical" evidence="6">
    <location>
        <begin position="26"/>
        <end position="48"/>
    </location>
</feature>
<gene>
    <name evidence="7" type="ORF">SAMN04487788_0008</name>
</gene>
<accession>A0A1H0KIM1</accession>
<keyword evidence="3 6" id="KW-0812">Transmembrane</keyword>
<keyword evidence="2" id="KW-1003">Cell membrane</keyword>
<feature type="transmembrane region" description="Helical" evidence="6">
    <location>
        <begin position="204"/>
        <end position="224"/>
    </location>
</feature>
<dbReference type="Proteomes" id="UP000186456">
    <property type="component" value="Unassembled WGS sequence"/>
</dbReference>
<dbReference type="PIRSF" id="PIRSF006324">
    <property type="entry name" value="LeuE"/>
    <property type="match status" value="1"/>
</dbReference>
<evidence type="ECO:0000256" key="2">
    <source>
        <dbReference type="ARBA" id="ARBA00022475"/>
    </source>
</evidence>
<dbReference type="PANTHER" id="PTHR30086">
    <property type="entry name" value="ARGININE EXPORTER PROTEIN ARGO"/>
    <property type="match status" value="1"/>
</dbReference>
<dbReference type="GO" id="GO:0005886">
    <property type="term" value="C:plasma membrane"/>
    <property type="evidence" value="ECO:0007669"/>
    <property type="project" value="UniProtKB-SubCell"/>
</dbReference>
<feature type="transmembrane region" description="Helical" evidence="6">
    <location>
        <begin position="60"/>
        <end position="83"/>
    </location>
</feature>
<dbReference type="AlphaFoldDB" id="A0A1H0KIM1"/>
<comment type="subcellular location">
    <subcellularLocation>
        <location evidence="1">Cell membrane</location>
        <topology evidence="1">Multi-pass membrane protein</topology>
    </subcellularLocation>
</comment>
<evidence type="ECO:0000256" key="3">
    <source>
        <dbReference type="ARBA" id="ARBA00022692"/>
    </source>
</evidence>
<evidence type="ECO:0000313" key="8">
    <source>
        <dbReference type="Proteomes" id="UP000186456"/>
    </source>
</evidence>
<keyword evidence="4 6" id="KW-1133">Transmembrane helix</keyword>
<dbReference type="PANTHER" id="PTHR30086:SF20">
    <property type="entry name" value="ARGININE EXPORTER PROTEIN ARGO-RELATED"/>
    <property type="match status" value="1"/>
</dbReference>
<reference evidence="7 8" key="1">
    <citation type="submission" date="2016-10" db="EMBL/GenBank/DDBJ databases">
        <authorList>
            <person name="de Groot N.N."/>
        </authorList>
    </citation>
    <scope>NUCLEOTIDE SEQUENCE [LARGE SCALE GENOMIC DNA]</scope>
    <source>
        <strain evidence="7 8">StLB037</strain>
    </source>
</reference>
<evidence type="ECO:0000256" key="4">
    <source>
        <dbReference type="ARBA" id="ARBA00022989"/>
    </source>
</evidence>
<feature type="transmembrane region" description="Helical" evidence="6">
    <location>
        <begin position="163"/>
        <end position="183"/>
    </location>
</feature>
<evidence type="ECO:0000256" key="1">
    <source>
        <dbReference type="ARBA" id="ARBA00004651"/>
    </source>
</evidence>
<feature type="transmembrane region" description="Helical" evidence="6">
    <location>
        <begin position="89"/>
        <end position="108"/>
    </location>
</feature>
<dbReference type="InterPro" id="IPR001123">
    <property type="entry name" value="LeuE-type"/>
</dbReference>
<evidence type="ECO:0000313" key="7">
    <source>
        <dbReference type="EMBL" id="SDO55620.1"/>
    </source>
</evidence>
<name>A0A1H0KIM1_MICTS</name>
<sequence length="229" mass="24062">MTARHARYRPETRRQYSSRMPPIENLLAFVAASFVLIVIPGPGVLFVIGRSIALGRRAGLLSVLGNAIGNIPAILATAFGIGAIVASSIVAFTVLKIVGAAYLVWLGIQAIRHRRDHVAGPAPSPKSRWTLLRQGFVVGVTNPKTIAFFVAVLPQFVDPHAGAVWLQLLALGLIFQVLALVCDSTWALAAGTARTWFAGSPKRLSALSGTGGFMMIGLGGALALTGAKS</sequence>
<organism evidence="7 8">
    <name type="scientific">Microbacterium testaceum (strain StLB037)</name>
    <dbReference type="NCBI Taxonomy" id="979556"/>
    <lineage>
        <taxon>Bacteria</taxon>
        <taxon>Bacillati</taxon>
        <taxon>Actinomycetota</taxon>
        <taxon>Actinomycetes</taxon>
        <taxon>Micrococcales</taxon>
        <taxon>Microbacteriaceae</taxon>
        <taxon>Microbacterium</taxon>
    </lineage>
</organism>
<dbReference type="EMBL" id="FNJN01000001">
    <property type="protein sequence ID" value="SDO55620.1"/>
    <property type="molecule type" value="Genomic_DNA"/>
</dbReference>
<feature type="transmembrane region" description="Helical" evidence="6">
    <location>
        <begin position="136"/>
        <end position="157"/>
    </location>
</feature>